<name>A0A1F6A304_9BACT</name>
<sequence length="237" mass="27169">MSKSLPHVEQFNHTKHLPQTVSDKTSDLFYILTALYIASSEEKVITKLTLEKALFKTSQMLAENEGASFLNTYFYINTLGPHNNIFYKYLEELEKAGLIETQGRNLFLTPKGLAFISGSIDKIASHKDLLEVILLLKDRVETYSDNPNRAIEETHSQKVVDSTDRGKVKTVKELITEIKPEQQFERPSQFKYIDPSPTKKTKKMEIPARVINDLENALANVEREDFEKEENINLLFA</sequence>
<comment type="caution">
    <text evidence="1">The sequence shown here is derived from an EMBL/GenBank/DDBJ whole genome shotgun (WGS) entry which is preliminary data.</text>
</comment>
<dbReference type="Proteomes" id="UP000177871">
    <property type="component" value="Unassembled WGS sequence"/>
</dbReference>
<evidence type="ECO:0000313" key="2">
    <source>
        <dbReference type="Proteomes" id="UP000177871"/>
    </source>
</evidence>
<proteinExistence type="predicted"/>
<dbReference type="AlphaFoldDB" id="A0A1F6A304"/>
<accession>A0A1F6A304</accession>
<evidence type="ECO:0000313" key="1">
    <source>
        <dbReference type="EMBL" id="OGG19060.1"/>
    </source>
</evidence>
<dbReference type="EMBL" id="MFJK01000010">
    <property type="protein sequence ID" value="OGG19060.1"/>
    <property type="molecule type" value="Genomic_DNA"/>
</dbReference>
<protein>
    <submittedName>
        <fullName evidence="1">Uncharacterized protein</fullName>
    </submittedName>
</protein>
<dbReference type="InterPro" id="IPR036390">
    <property type="entry name" value="WH_DNA-bd_sf"/>
</dbReference>
<reference evidence="1 2" key="1">
    <citation type="journal article" date="2016" name="Nat. Commun.">
        <title>Thousands of microbial genomes shed light on interconnected biogeochemical processes in an aquifer system.</title>
        <authorList>
            <person name="Anantharaman K."/>
            <person name="Brown C.T."/>
            <person name="Hug L.A."/>
            <person name="Sharon I."/>
            <person name="Castelle C.J."/>
            <person name="Probst A.J."/>
            <person name="Thomas B.C."/>
            <person name="Singh A."/>
            <person name="Wilkins M.J."/>
            <person name="Karaoz U."/>
            <person name="Brodie E.L."/>
            <person name="Williams K.H."/>
            <person name="Hubbard S.S."/>
            <person name="Banfield J.F."/>
        </authorList>
    </citation>
    <scope>NUCLEOTIDE SEQUENCE [LARGE SCALE GENOMIC DNA]</scope>
</reference>
<dbReference type="SUPFAM" id="SSF46785">
    <property type="entry name" value="Winged helix' DNA-binding domain"/>
    <property type="match status" value="1"/>
</dbReference>
<gene>
    <name evidence="1" type="ORF">A2721_00665</name>
</gene>
<organism evidence="1 2">
    <name type="scientific">Candidatus Gottesmanbacteria bacterium RIFCSPHIGHO2_01_FULL_47_48</name>
    <dbReference type="NCBI Taxonomy" id="1798381"/>
    <lineage>
        <taxon>Bacteria</taxon>
        <taxon>Candidatus Gottesmaniibacteriota</taxon>
    </lineage>
</organism>